<gene>
    <name evidence="2" type="ORF">EI97DRAFT_432983</name>
</gene>
<accession>A0A6A6JJC0</accession>
<evidence type="ECO:0000256" key="1">
    <source>
        <dbReference type="SAM" id="SignalP"/>
    </source>
</evidence>
<dbReference type="Proteomes" id="UP000800097">
    <property type="component" value="Unassembled WGS sequence"/>
</dbReference>
<organism evidence="2 3">
    <name type="scientific">Westerdykella ornata</name>
    <dbReference type="NCBI Taxonomy" id="318751"/>
    <lineage>
        <taxon>Eukaryota</taxon>
        <taxon>Fungi</taxon>
        <taxon>Dikarya</taxon>
        <taxon>Ascomycota</taxon>
        <taxon>Pezizomycotina</taxon>
        <taxon>Dothideomycetes</taxon>
        <taxon>Pleosporomycetidae</taxon>
        <taxon>Pleosporales</taxon>
        <taxon>Sporormiaceae</taxon>
        <taxon>Westerdykella</taxon>
    </lineage>
</organism>
<sequence>MRPNLTHSTTLLLLSATALAAPLATRTQSWPIPSLEVHFMGHDSGLPGGQWPEAHKFNSSLAFTIAVAPNSPSIPCRAPWPEKEIPTTPLPCDADGFEFQLSPTSSGLLTETSFVLTVRKMESDP</sequence>
<evidence type="ECO:0000313" key="2">
    <source>
        <dbReference type="EMBL" id="KAF2276740.1"/>
    </source>
</evidence>
<feature type="signal peptide" evidence="1">
    <location>
        <begin position="1"/>
        <end position="20"/>
    </location>
</feature>
<dbReference type="EMBL" id="ML986492">
    <property type="protein sequence ID" value="KAF2276740.1"/>
    <property type="molecule type" value="Genomic_DNA"/>
</dbReference>
<keyword evidence="3" id="KW-1185">Reference proteome</keyword>
<evidence type="ECO:0000313" key="3">
    <source>
        <dbReference type="Proteomes" id="UP000800097"/>
    </source>
</evidence>
<dbReference type="RefSeq" id="XP_033654279.1">
    <property type="nucleotide sequence ID" value="XM_033798286.1"/>
</dbReference>
<reference evidence="2" key="1">
    <citation type="journal article" date="2020" name="Stud. Mycol.">
        <title>101 Dothideomycetes genomes: a test case for predicting lifestyles and emergence of pathogens.</title>
        <authorList>
            <person name="Haridas S."/>
            <person name="Albert R."/>
            <person name="Binder M."/>
            <person name="Bloem J."/>
            <person name="Labutti K."/>
            <person name="Salamov A."/>
            <person name="Andreopoulos B."/>
            <person name="Baker S."/>
            <person name="Barry K."/>
            <person name="Bills G."/>
            <person name="Bluhm B."/>
            <person name="Cannon C."/>
            <person name="Castanera R."/>
            <person name="Culley D."/>
            <person name="Daum C."/>
            <person name="Ezra D."/>
            <person name="Gonzalez J."/>
            <person name="Henrissat B."/>
            <person name="Kuo A."/>
            <person name="Liang C."/>
            <person name="Lipzen A."/>
            <person name="Lutzoni F."/>
            <person name="Magnuson J."/>
            <person name="Mondo S."/>
            <person name="Nolan M."/>
            <person name="Ohm R."/>
            <person name="Pangilinan J."/>
            <person name="Park H.-J."/>
            <person name="Ramirez L."/>
            <person name="Alfaro M."/>
            <person name="Sun H."/>
            <person name="Tritt A."/>
            <person name="Yoshinaga Y."/>
            <person name="Zwiers L.-H."/>
            <person name="Turgeon B."/>
            <person name="Goodwin S."/>
            <person name="Spatafora J."/>
            <person name="Crous P."/>
            <person name="Grigoriev I."/>
        </authorList>
    </citation>
    <scope>NUCLEOTIDE SEQUENCE</scope>
    <source>
        <strain evidence="2">CBS 379.55</strain>
    </source>
</reference>
<name>A0A6A6JJC0_WESOR</name>
<feature type="chain" id="PRO_5025541281" description="Ubiquitin 3 binding protein But2 C-terminal domain-containing protein" evidence="1">
    <location>
        <begin position="21"/>
        <end position="125"/>
    </location>
</feature>
<dbReference type="GeneID" id="54551461"/>
<dbReference type="AlphaFoldDB" id="A0A6A6JJC0"/>
<keyword evidence="1" id="KW-0732">Signal</keyword>
<dbReference type="OrthoDB" id="3922703at2759"/>
<proteinExistence type="predicted"/>
<protein>
    <recommendedName>
        <fullName evidence="4">Ubiquitin 3 binding protein But2 C-terminal domain-containing protein</fullName>
    </recommendedName>
</protein>
<evidence type="ECO:0008006" key="4">
    <source>
        <dbReference type="Google" id="ProtNLM"/>
    </source>
</evidence>